<dbReference type="Proteomes" id="UP001295684">
    <property type="component" value="Unassembled WGS sequence"/>
</dbReference>
<comment type="caution">
    <text evidence="1">The sequence shown here is derived from an EMBL/GenBank/DDBJ whole genome shotgun (WGS) entry which is preliminary data.</text>
</comment>
<organism evidence="1 2">
    <name type="scientific">Euplotes crassus</name>
    <dbReference type="NCBI Taxonomy" id="5936"/>
    <lineage>
        <taxon>Eukaryota</taxon>
        <taxon>Sar</taxon>
        <taxon>Alveolata</taxon>
        <taxon>Ciliophora</taxon>
        <taxon>Intramacronucleata</taxon>
        <taxon>Spirotrichea</taxon>
        <taxon>Hypotrichia</taxon>
        <taxon>Euplotida</taxon>
        <taxon>Euplotidae</taxon>
        <taxon>Moneuplotes</taxon>
    </lineage>
</organism>
<dbReference type="InterPro" id="IPR016024">
    <property type="entry name" value="ARM-type_fold"/>
</dbReference>
<protein>
    <submittedName>
        <fullName evidence="1">Uncharacterized protein</fullName>
    </submittedName>
</protein>
<keyword evidence="2" id="KW-1185">Reference proteome</keyword>
<evidence type="ECO:0000313" key="2">
    <source>
        <dbReference type="Proteomes" id="UP001295684"/>
    </source>
</evidence>
<proteinExistence type="predicted"/>
<dbReference type="SUPFAM" id="SSF48371">
    <property type="entry name" value="ARM repeat"/>
    <property type="match status" value="1"/>
</dbReference>
<evidence type="ECO:0000313" key="1">
    <source>
        <dbReference type="EMBL" id="CAI2374730.1"/>
    </source>
</evidence>
<name>A0AAD1XL65_EUPCR</name>
<gene>
    <name evidence="1" type="ORF">ECRASSUSDP1_LOCUS16087</name>
</gene>
<accession>A0AAD1XL65</accession>
<dbReference type="EMBL" id="CAMPGE010016154">
    <property type="protein sequence ID" value="CAI2374730.1"/>
    <property type="molecule type" value="Genomic_DNA"/>
</dbReference>
<reference evidence="1" key="1">
    <citation type="submission" date="2023-07" db="EMBL/GenBank/DDBJ databases">
        <authorList>
            <consortium name="AG Swart"/>
            <person name="Singh M."/>
            <person name="Singh A."/>
            <person name="Seah K."/>
            <person name="Emmerich C."/>
        </authorList>
    </citation>
    <scope>NUCLEOTIDE SEQUENCE</scope>
    <source>
        <strain evidence="1">DP1</strain>
    </source>
</reference>
<sequence length="325" mass="37523">MEDTEWITKRMEFIKISFTHPACKREQYMLKIRKKARQTCFAKNRTEILPPHLPAPNPLKLPKYTPFDPKTQNLSKILPHLSNPSFCHSALQDPQLHLFLSKSLQTPHCPATLSLILKALLAIAKIHPPFTPKAEILLGIFRKSLSQIWGELSEDKGNLVDCEIYLEILGDLVGIFKNFEVTETEFHVQLGKIVREIAKEETGLKFETTQYPDWRTEFCKKYLEMVKSTVEVVKTPPFDVVIEILDSIEEILGFAMRKSPQLISYSLKCYIAICTDSYGSKEFRERKSRVQQLVEVEKIIKNSSELDGKEMLMLKYLHHLTEQAT</sequence>
<dbReference type="AlphaFoldDB" id="A0AAD1XL65"/>